<reference evidence="1" key="1">
    <citation type="submission" date="2023-10" db="EMBL/GenBank/DDBJ databases">
        <authorList>
            <person name="Domelevo Entfellner J.-B."/>
        </authorList>
    </citation>
    <scope>NUCLEOTIDE SEQUENCE</scope>
</reference>
<keyword evidence="2" id="KW-1185">Reference proteome</keyword>
<organism evidence="1 2">
    <name type="scientific">Sphenostylis stenocarpa</name>
    <dbReference type="NCBI Taxonomy" id="92480"/>
    <lineage>
        <taxon>Eukaryota</taxon>
        <taxon>Viridiplantae</taxon>
        <taxon>Streptophyta</taxon>
        <taxon>Embryophyta</taxon>
        <taxon>Tracheophyta</taxon>
        <taxon>Spermatophyta</taxon>
        <taxon>Magnoliopsida</taxon>
        <taxon>eudicotyledons</taxon>
        <taxon>Gunneridae</taxon>
        <taxon>Pentapetalae</taxon>
        <taxon>rosids</taxon>
        <taxon>fabids</taxon>
        <taxon>Fabales</taxon>
        <taxon>Fabaceae</taxon>
        <taxon>Papilionoideae</taxon>
        <taxon>50 kb inversion clade</taxon>
        <taxon>NPAAA clade</taxon>
        <taxon>indigoferoid/millettioid clade</taxon>
        <taxon>Phaseoleae</taxon>
        <taxon>Sphenostylis</taxon>
    </lineage>
</organism>
<gene>
    <name evidence="1" type="ORF">AYBTSS11_LOCUS17961</name>
</gene>
<protein>
    <submittedName>
        <fullName evidence="1">Uncharacterized protein</fullName>
    </submittedName>
</protein>
<dbReference type="Proteomes" id="UP001189624">
    <property type="component" value="Chromosome 5"/>
</dbReference>
<accession>A0AA86SL48</accession>
<sequence length="60" mass="6664">MIDGHLHHSQNLYNKADASANGGSGDISEHKFLNNYPNTIFQKFRLSPRCHESGSSSLFS</sequence>
<dbReference type="EMBL" id="OY731402">
    <property type="protein sequence ID" value="CAJ1958859.1"/>
    <property type="molecule type" value="Genomic_DNA"/>
</dbReference>
<dbReference type="AlphaFoldDB" id="A0AA86SL48"/>
<evidence type="ECO:0000313" key="2">
    <source>
        <dbReference type="Proteomes" id="UP001189624"/>
    </source>
</evidence>
<evidence type="ECO:0000313" key="1">
    <source>
        <dbReference type="EMBL" id="CAJ1958859.1"/>
    </source>
</evidence>
<name>A0AA86SL48_9FABA</name>
<dbReference type="Gramene" id="rna-AYBTSS11_LOCUS17961">
    <property type="protein sequence ID" value="CAJ1958859.1"/>
    <property type="gene ID" value="gene-AYBTSS11_LOCUS17961"/>
</dbReference>
<proteinExistence type="predicted"/>